<dbReference type="Pfam" id="PF04313">
    <property type="entry name" value="HSDR_N"/>
    <property type="match status" value="1"/>
</dbReference>
<feature type="domain" description="Restriction endonuclease type I HsdR N-terminal" evidence="1">
    <location>
        <begin position="37"/>
        <end position="159"/>
    </location>
</feature>
<evidence type="ECO:0000313" key="2">
    <source>
        <dbReference type="EMBL" id="ETJ01368.1"/>
    </source>
</evidence>
<reference evidence="2 3" key="1">
    <citation type="submission" date="2013-12" db="EMBL/GenBank/DDBJ databases">
        <title>A Varibaculum cambriense genome reconstructed from a premature infant gut community with otherwise low bacterial novelty that shifts toward anaerobic metabolism during the third week of life.</title>
        <authorList>
            <person name="Brown C.T."/>
            <person name="Sharon I."/>
            <person name="Thomas B.C."/>
            <person name="Castelle C.J."/>
            <person name="Morowitz M.J."/>
            <person name="Banfield J.F."/>
        </authorList>
    </citation>
    <scope>NUCLEOTIDE SEQUENCE [LARGE SCALE GENOMIC DNA]</scope>
    <source>
        <strain evidence="3">DORA_12</strain>
    </source>
</reference>
<evidence type="ECO:0000259" key="1">
    <source>
        <dbReference type="Pfam" id="PF04313"/>
    </source>
</evidence>
<sequence>MTIRSAPAVGIEPLILTDESTVVGSYEAPDKPERGYESEAQLEAAFIAQLQAQAYEYVRFTSEAELLANLRTQLEALNDYQFSDAEWKRFLAESISTRSGGVDEIVEKTRRIQEDHVQVLIRDNGESKNIRLIDKQRIHNNRLQVTNQYVVEDGAHHNR</sequence>
<gene>
    <name evidence="2" type="ORF">Q605_AUC01097G0006</name>
</gene>
<feature type="non-terminal residue" evidence="2">
    <location>
        <position position="159"/>
    </location>
</feature>
<organism evidence="2 3">
    <name type="scientific">Actinomyces urogenitalis DORA_12</name>
    <dbReference type="NCBI Taxonomy" id="1403939"/>
    <lineage>
        <taxon>Bacteria</taxon>
        <taxon>Bacillati</taxon>
        <taxon>Actinomycetota</taxon>
        <taxon>Actinomycetes</taxon>
        <taxon>Actinomycetales</taxon>
        <taxon>Actinomycetaceae</taxon>
        <taxon>Actinomyces</taxon>
    </lineage>
</organism>
<accession>W1V5U3</accession>
<dbReference type="GO" id="GO:0009307">
    <property type="term" value="P:DNA restriction-modification system"/>
    <property type="evidence" value="ECO:0007669"/>
    <property type="project" value="UniProtKB-KW"/>
</dbReference>
<dbReference type="CDD" id="cd22332">
    <property type="entry name" value="HsdR_N"/>
    <property type="match status" value="1"/>
</dbReference>
<name>W1V5U3_9ACTO</name>
<dbReference type="InterPro" id="IPR007409">
    <property type="entry name" value="Restrct_endonuc_type1_HsdR_N"/>
</dbReference>
<dbReference type="AlphaFoldDB" id="W1V5U3"/>
<dbReference type="Gene3D" id="3.90.640.50">
    <property type="match status" value="1"/>
</dbReference>
<dbReference type="GO" id="GO:0003677">
    <property type="term" value="F:DNA binding"/>
    <property type="evidence" value="ECO:0007669"/>
    <property type="project" value="UniProtKB-KW"/>
</dbReference>
<dbReference type="GO" id="GO:0009035">
    <property type="term" value="F:type I site-specific deoxyribonuclease activity"/>
    <property type="evidence" value="ECO:0007669"/>
    <property type="project" value="UniProtKB-EC"/>
</dbReference>
<dbReference type="EMBL" id="AZLV01001097">
    <property type="protein sequence ID" value="ETJ01368.1"/>
    <property type="molecule type" value="Genomic_DNA"/>
</dbReference>
<protein>
    <submittedName>
        <fullName evidence="2">Type I site-specific deoxyribonuclease, HsdR family</fullName>
    </submittedName>
</protein>
<comment type="caution">
    <text evidence="2">The sequence shown here is derived from an EMBL/GenBank/DDBJ whole genome shotgun (WGS) entry which is preliminary data.</text>
</comment>
<evidence type="ECO:0000313" key="3">
    <source>
        <dbReference type="Proteomes" id="UP000018852"/>
    </source>
</evidence>
<dbReference type="GO" id="GO:0005524">
    <property type="term" value="F:ATP binding"/>
    <property type="evidence" value="ECO:0007669"/>
    <property type="project" value="UniProtKB-KW"/>
</dbReference>
<proteinExistence type="predicted"/>
<dbReference type="Proteomes" id="UP000018852">
    <property type="component" value="Unassembled WGS sequence"/>
</dbReference>